<keyword evidence="3" id="KW-1185">Reference proteome</keyword>
<evidence type="ECO:0000256" key="1">
    <source>
        <dbReference type="SAM" id="Phobius"/>
    </source>
</evidence>
<accession>A0ABT2Z6T1</accession>
<dbReference type="Proteomes" id="UP001652503">
    <property type="component" value="Unassembled WGS sequence"/>
</dbReference>
<protein>
    <submittedName>
        <fullName evidence="2">GlsB/YeaQ/YmgE family stress response membrane protein</fullName>
    </submittedName>
</protein>
<reference evidence="2 3" key="1">
    <citation type="submission" date="2022-10" db="EMBL/GenBank/DDBJ databases">
        <title>Defluviimonas sp. nov., isolated from ocean surface water.</title>
        <authorList>
            <person name="He W."/>
            <person name="Wang L."/>
            <person name="Zhang D.-F."/>
        </authorList>
    </citation>
    <scope>NUCLEOTIDE SEQUENCE [LARGE SCALE GENOMIC DNA]</scope>
    <source>
        <strain evidence="2 3">WL0075</strain>
    </source>
</reference>
<evidence type="ECO:0000313" key="3">
    <source>
        <dbReference type="Proteomes" id="UP001652503"/>
    </source>
</evidence>
<proteinExistence type="predicted"/>
<dbReference type="RefSeq" id="WP_263723397.1">
    <property type="nucleotide sequence ID" value="NZ_JAOWLA010000031.1"/>
</dbReference>
<gene>
    <name evidence="2" type="ORF">OE647_19260</name>
</gene>
<evidence type="ECO:0000313" key="2">
    <source>
        <dbReference type="EMBL" id="MCV2866849.1"/>
    </source>
</evidence>
<keyword evidence="1" id="KW-0472">Membrane</keyword>
<comment type="caution">
    <text evidence="2">The sequence shown here is derived from an EMBL/GenBank/DDBJ whole genome shotgun (WGS) entry which is preliminary data.</text>
</comment>
<keyword evidence="1" id="KW-1133">Transmembrane helix</keyword>
<feature type="transmembrane region" description="Helical" evidence="1">
    <location>
        <begin position="27"/>
        <end position="45"/>
    </location>
</feature>
<organism evidence="2 3">
    <name type="scientific">Albidovulum sediminicola</name>
    <dbReference type="NCBI Taxonomy" id="2984331"/>
    <lineage>
        <taxon>Bacteria</taxon>
        <taxon>Pseudomonadati</taxon>
        <taxon>Pseudomonadota</taxon>
        <taxon>Alphaproteobacteria</taxon>
        <taxon>Rhodobacterales</taxon>
        <taxon>Paracoccaceae</taxon>
        <taxon>Albidovulum</taxon>
    </lineage>
</organism>
<dbReference type="EMBL" id="JAOWLA010000031">
    <property type="protein sequence ID" value="MCV2866849.1"/>
    <property type="molecule type" value="Genomic_DNA"/>
</dbReference>
<feature type="transmembrane region" description="Helical" evidence="1">
    <location>
        <begin position="52"/>
        <end position="72"/>
    </location>
</feature>
<keyword evidence="1" id="KW-0812">Transmembrane</keyword>
<sequence length="80" mass="8425">MQIIALIIIGAAAGFLATRLMKVETDVVTTIAIGIFGALIGGLVLRVLIAVTGFAAGFVGAVLGAILLIWLWQTYGRKRR</sequence>
<name>A0ABT2Z6T1_9RHOB</name>